<keyword evidence="7 17" id="KW-1133">Transmembrane helix</keyword>
<dbReference type="InterPro" id="IPR001320">
    <property type="entry name" value="Iontro_rcpt_C"/>
</dbReference>
<evidence type="ECO:0000313" key="20">
    <source>
        <dbReference type="Proteomes" id="UP000237105"/>
    </source>
</evidence>
<proteinExistence type="inferred from homology"/>
<sequence>MKKSTTIFFSLHGILLLVCLGGGPILFLSSLVTGAQNSSKVVLVSVKVGVVVDYDHRLVGTMGLRCIRMALADFYVSNPNYNTRLALHTRDSNSDVVGAAAAALDLIRNVEVQAIIGPITSTQANFVVDLGEKAKVPIISYSATSPTLTRSSYFFRATENQESQVKAIASLVEAFGWKKVVPIYSNDEYGEGLIPLLTDALLEVNAHVPYRSVIPMSASVDEIGEELHNLMTKQTTRVFIVHTNVSLGSLIFTKAKEIGMMKQGYVWIVTNVMTNLIGSMNSSVVHSMNGVLGIKTYVQESKGVRDFRARWKREFRNEELNIFGLWAYDAAQALAVAIEEVGHNGNFGFDRSNNASANSTDLETFGVSLNGPKLHEALSELRFKGLAGNFSLVNRELQSSTYQIINVVNGDGENGVGFWTSENGLVRNLRNSTRTTSAKYSTSKENLDPIMWPGESRYFPKGWEIPVNGKKLRVGVPLRGGFKEFVDVTFNPSNNTPIVTGYCIEIFKAVMKKLPYSVDYEFIPFVNSSHESNGTYDDLVYQVYLGNFDAVVGDTTIRANRSLYVDFTLPYTESGVQMIVPIKDKRNKNAWAFLKPLTWDLWVTSACFFVFIGFVIWVLEHRINEDFRGPPLHQIGTSLWFSFSTMVFAHRERVISNLARFVVIIWVFVVLILTRSYTASLTSLLTVQQLQPTVTNINQLLKNGDNVGYLEASFVYGMLKSLGFKDSQLKMYKSPKELENAFANYKSSHEGIAAAFDETPYMRLFLGRYCSKYTMVEPTFKTDGFGFVFPRGSPLVPDVSRAILEVTEGETLKKIEKDWLGTTTNCSDPNTLQLISSNISLGLESFWGLFLISGISSLFALAVHVAIFVYGERHIIFSSNTQAHEVSIRERIHQMFRVFDQKDLTSHTFKKSCELPHRRTSGTVHVEVPLEEEAIANTNSQPSPFTSSSNHTDI</sequence>
<dbReference type="Gene3D" id="3.40.50.2300">
    <property type="match status" value="3"/>
</dbReference>
<dbReference type="FunFam" id="3.40.50.2300:FF:000188">
    <property type="entry name" value="Glutamate receptor"/>
    <property type="match status" value="1"/>
</dbReference>
<comment type="subunit">
    <text evidence="3">May form heteromers.</text>
</comment>
<evidence type="ECO:0000256" key="2">
    <source>
        <dbReference type="ARBA" id="ARBA00008685"/>
    </source>
</evidence>
<dbReference type="OrthoDB" id="5984008at2759"/>
<dbReference type="FunFam" id="3.40.190.10:FF:000195">
    <property type="entry name" value="Glutamate receptor 2.7"/>
    <property type="match status" value="1"/>
</dbReference>
<dbReference type="PANTHER" id="PTHR34836">
    <property type="entry name" value="OS06G0188250 PROTEIN"/>
    <property type="match status" value="1"/>
</dbReference>
<dbReference type="InterPro" id="IPR044440">
    <property type="entry name" value="GABAb_receptor_plant_PBP1"/>
</dbReference>
<keyword evidence="16" id="KW-1015">Disulfide bond</keyword>
<dbReference type="InterPro" id="IPR015683">
    <property type="entry name" value="Ionotropic_Glu_rcpt"/>
</dbReference>
<dbReference type="FunFam" id="1.10.287.70:FF:000037">
    <property type="entry name" value="Glutamate receptor"/>
    <property type="match status" value="1"/>
</dbReference>
<comment type="function">
    <text evidence="14">Glutamate-gated receptor that probably acts as a non-selective cation channel. May be involved in light-signal transduction and calcium homeostasis via the regulation of calcium influx into cells.</text>
</comment>
<evidence type="ECO:0000256" key="12">
    <source>
        <dbReference type="ARBA" id="ARBA00023286"/>
    </source>
</evidence>
<dbReference type="CDD" id="cd13686">
    <property type="entry name" value="GluR_Plant"/>
    <property type="match status" value="1"/>
</dbReference>
<evidence type="ECO:0000256" key="3">
    <source>
        <dbReference type="ARBA" id="ARBA00011095"/>
    </source>
</evidence>
<feature type="disulfide bond" evidence="16">
    <location>
        <begin position="770"/>
        <end position="826"/>
    </location>
</feature>
<dbReference type="PANTHER" id="PTHR34836:SF1">
    <property type="entry name" value="OS09G0428600 PROTEIN"/>
    <property type="match status" value="1"/>
</dbReference>
<comment type="similarity">
    <text evidence="2 15">Belongs to the glutamate-gated ion channel (TC 1.A.10.1) family.</text>
</comment>
<feature type="transmembrane region" description="Helical" evidence="17">
    <location>
        <begin position="655"/>
        <end position="674"/>
    </location>
</feature>
<dbReference type="STRING" id="3476.A0A2P5C591"/>
<evidence type="ECO:0000256" key="10">
    <source>
        <dbReference type="ARBA" id="ARBA00023170"/>
    </source>
</evidence>
<dbReference type="AlphaFoldDB" id="A0A2P5C591"/>
<dbReference type="InterPro" id="IPR017103">
    <property type="entry name" value="Iontropic_Glu_rcpt_pln"/>
</dbReference>
<organism evidence="19 20">
    <name type="scientific">Parasponia andersonii</name>
    <name type="common">Sponia andersonii</name>
    <dbReference type="NCBI Taxonomy" id="3476"/>
    <lineage>
        <taxon>Eukaryota</taxon>
        <taxon>Viridiplantae</taxon>
        <taxon>Streptophyta</taxon>
        <taxon>Embryophyta</taxon>
        <taxon>Tracheophyta</taxon>
        <taxon>Spermatophyta</taxon>
        <taxon>Magnoliopsida</taxon>
        <taxon>eudicotyledons</taxon>
        <taxon>Gunneridae</taxon>
        <taxon>Pentapetalae</taxon>
        <taxon>rosids</taxon>
        <taxon>fabids</taxon>
        <taxon>Rosales</taxon>
        <taxon>Cannabaceae</taxon>
        <taxon>Parasponia</taxon>
    </lineage>
</organism>
<keyword evidence="20" id="KW-1185">Reference proteome</keyword>
<keyword evidence="5 17" id="KW-0812">Transmembrane</keyword>
<evidence type="ECO:0000256" key="4">
    <source>
        <dbReference type="ARBA" id="ARBA00022448"/>
    </source>
</evidence>
<evidence type="ECO:0000256" key="1">
    <source>
        <dbReference type="ARBA" id="ARBA00004141"/>
    </source>
</evidence>
<protein>
    <recommendedName>
        <fullName evidence="15">Glutamate receptor</fullName>
    </recommendedName>
</protein>
<dbReference type="Pfam" id="PF10613">
    <property type="entry name" value="Lig_chan-Glu_bd"/>
    <property type="match status" value="1"/>
</dbReference>
<accession>A0A2P5C591</accession>
<evidence type="ECO:0000256" key="15">
    <source>
        <dbReference type="PIRNR" id="PIRNR037090"/>
    </source>
</evidence>
<evidence type="ECO:0000256" key="13">
    <source>
        <dbReference type="ARBA" id="ARBA00023303"/>
    </source>
</evidence>
<feature type="domain" description="Ionotropic glutamate receptor C-terminal" evidence="18">
    <location>
        <begin position="471"/>
        <end position="822"/>
    </location>
</feature>
<evidence type="ECO:0000256" key="7">
    <source>
        <dbReference type="ARBA" id="ARBA00022989"/>
    </source>
</evidence>
<dbReference type="FunFam" id="3.40.190.10:FF:000103">
    <property type="entry name" value="Glutamate receptor"/>
    <property type="match status" value="1"/>
</dbReference>
<comment type="caution">
    <text evidence="19">The sequence shown here is derived from an EMBL/GenBank/DDBJ whole genome shotgun (WGS) entry which is preliminary data.</text>
</comment>
<dbReference type="InterPro" id="IPR019594">
    <property type="entry name" value="Glu/Gly-bd"/>
</dbReference>
<evidence type="ECO:0000256" key="11">
    <source>
        <dbReference type="ARBA" id="ARBA00023180"/>
    </source>
</evidence>
<evidence type="ECO:0000313" key="19">
    <source>
        <dbReference type="EMBL" id="PON56223.1"/>
    </source>
</evidence>
<dbReference type="FunFam" id="3.40.50.2300:FF:000310">
    <property type="entry name" value="Glutamate receptor"/>
    <property type="match status" value="1"/>
</dbReference>
<keyword evidence="10 15" id="KW-0675">Receptor</keyword>
<gene>
    <name evidence="19" type="ORF">PanWU01x14_182350</name>
</gene>
<keyword evidence="8 15" id="KW-0406">Ion transport</keyword>
<dbReference type="Gene3D" id="3.40.190.10">
    <property type="entry name" value="Periplasmic binding protein-like II"/>
    <property type="match status" value="2"/>
</dbReference>
<dbReference type="PIRSF" id="PIRSF037090">
    <property type="entry name" value="Iontro_Glu-like_rcpt_pln"/>
    <property type="match status" value="1"/>
</dbReference>
<name>A0A2P5C591_PARAD</name>
<dbReference type="InterPro" id="IPR001828">
    <property type="entry name" value="ANF_lig-bd_rcpt"/>
</dbReference>
<feature type="transmembrane region" description="Helical" evidence="17">
    <location>
        <begin position="599"/>
        <end position="619"/>
    </location>
</feature>
<evidence type="ECO:0000256" key="14">
    <source>
        <dbReference type="ARBA" id="ARBA00049638"/>
    </source>
</evidence>
<dbReference type="InterPro" id="IPR028082">
    <property type="entry name" value="Peripla_BP_I"/>
</dbReference>
<keyword evidence="12 15" id="KW-1071">Ligand-gated ion channel</keyword>
<keyword evidence="11" id="KW-0325">Glycoprotein</keyword>
<dbReference type="SUPFAM" id="SSF53822">
    <property type="entry name" value="Periplasmic binding protein-like I"/>
    <property type="match status" value="1"/>
</dbReference>
<dbReference type="SMART" id="SM00079">
    <property type="entry name" value="PBPe"/>
    <property type="match status" value="1"/>
</dbReference>
<dbReference type="Proteomes" id="UP000237105">
    <property type="component" value="Unassembled WGS sequence"/>
</dbReference>
<dbReference type="SUPFAM" id="SSF53850">
    <property type="entry name" value="Periplasmic binding protein-like II"/>
    <property type="match status" value="1"/>
</dbReference>
<comment type="subcellular location">
    <subcellularLocation>
        <location evidence="1">Membrane</location>
        <topology evidence="1">Multi-pass membrane protein</topology>
    </subcellularLocation>
</comment>
<dbReference type="CDD" id="cd19990">
    <property type="entry name" value="PBP1_GABAb_receptor_plant"/>
    <property type="match status" value="1"/>
</dbReference>
<evidence type="ECO:0000259" key="18">
    <source>
        <dbReference type="SMART" id="SM00079"/>
    </source>
</evidence>
<dbReference type="GO" id="GO:0015276">
    <property type="term" value="F:ligand-gated monoatomic ion channel activity"/>
    <property type="evidence" value="ECO:0007669"/>
    <property type="project" value="InterPro"/>
</dbReference>
<dbReference type="EMBL" id="JXTB01000173">
    <property type="protein sequence ID" value="PON56223.1"/>
    <property type="molecule type" value="Genomic_DNA"/>
</dbReference>
<evidence type="ECO:0000256" key="16">
    <source>
        <dbReference type="PIRSR" id="PIRSR037090-50"/>
    </source>
</evidence>
<evidence type="ECO:0000256" key="6">
    <source>
        <dbReference type="ARBA" id="ARBA00022729"/>
    </source>
</evidence>
<dbReference type="Gene3D" id="1.10.287.70">
    <property type="match status" value="1"/>
</dbReference>
<keyword evidence="9 15" id="KW-0472">Membrane</keyword>
<evidence type="ECO:0000256" key="5">
    <source>
        <dbReference type="ARBA" id="ARBA00022692"/>
    </source>
</evidence>
<dbReference type="Pfam" id="PF00060">
    <property type="entry name" value="Lig_chan"/>
    <property type="match status" value="1"/>
</dbReference>
<comment type="function">
    <text evidence="15">Glutamate-gated receptor that probably acts as non-selective cation channel.</text>
</comment>
<reference evidence="20" key="1">
    <citation type="submission" date="2016-06" db="EMBL/GenBank/DDBJ databases">
        <title>Parallel loss of symbiosis genes in relatives of nitrogen-fixing non-legume Parasponia.</title>
        <authorList>
            <person name="Van Velzen R."/>
            <person name="Holmer R."/>
            <person name="Bu F."/>
            <person name="Rutten L."/>
            <person name="Van Zeijl A."/>
            <person name="Liu W."/>
            <person name="Santuari L."/>
            <person name="Cao Q."/>
            <person name="Sharma T."/>
            <person name="Shen D."/>
            <person name="Roswanjaya Y."/>
            <person name="Wardhani T."/>
            <person name="Kalhor M.S."/>
            <person name="Jansen J."/>
            <person name="Van den Hoogen J."/>
            <person name="Gungor B."/>
            <person name="Hartog M."/>
            <person name="Hontelez J."/>
            <person name="Verver J."/>
            <person name="Yang W.-C."/>
            <person name="Schijlen E."/>
            <person name="Repin R."/>
            <person name="Schilthuizen M."/>
            <person name="Schranz E."/>
            <person name="Heidstra R."/>
            <person name="Miyata K."/>
            <person name="Fedorova E."/>
            <person name="Kohlen W."/>
            <person name="Bisseling T."/>
            <person name="Smit S."/>
            <person name="Geurts R."/>
        </authorList>
    </citation>
    <scope>NUCLEOTIDE SEQUENCE [LARGE SCALE GENOMIC DNA]</scope>
    <source>
        <strain evidence="20">cv. WU1-14</strain>
    </source>
</reference>
<evidence type="ECO:0000256" key="8">
    <source>
        <dbReference type="ARBA" id="ARBA00023065"/>
    </source>
</evidence>
<feature type="transmembrane region" description="Helical" evidence="17">
    <location>
        <begin position="846"/>
        <end position="870"/>
    </location>
</feature>
<keyword evidence="13 15" id="KW-0407">Ion channel</keyword>
<dbReference type="GO" id="GO:0016020">
    <property type="term" value="C:membrane"/>
    <property type="evidence" value="ECO:0007669"/>
    <property type="project" value="UniProtKB-SubCell"/>
</dbReference>
<evidence type="ECO:0000256" key="17">
    <source>
        <dbReference type="SAM" id="Phobius"/>
    </source>
</evidence>
<evidence type="ECO:0000256" key="9">
    <source>
        <dbReference type="ARBA" id="ARBA00023136"/>
    </source>
</evidence>
<keyword evidence="4 15" id="KW-0813">Transport</keyword>
<dbReference type="Pfam" id="PF01094">
    <property type="entry name" value="ANF_receptor"/>
    <property type="match status" value="1"/>
</dbReference>
<keyword evidence="6" id="KW-0732">Signal</keyword>